<feature type="domain" description="PAC" evidence="25">
    <location>
        <begin position="672"/>
        <end position="727"/>
    </location>
</feature>
<comment type="caution">
    <text evidence="27">The sequence shown here is derived from an EMBL/GenBank/DDBJ whole genome shotgun (WGS) entry which is preliminary data.</text>
</comment>
<organism evidence="27 28">
    <name type="scientific">Magnetofaba australis IT-1</name>
    <dbReference type="NCBI Taxonomy" id="1434232"/>
    <lineage>
        <taxon>Bacteria</taxon>
        <taxon>Pseudomonadati</taxon>
        <taxon>Pseudomonadota</taxon>
        <taxon>Magnetococcia</taxon>
        <taxon>Magnetococcales</taxon>
        <taxon>Magnetococcaceae</taxon>
        <taxon>Magnetofaba</taxon>
    </lineage>
</organism>
<feature type="domain" description="PAC" evidence="25">
    <location>
        <begin position="548"/>
        <end position="598"/>
    </location>
</feature>
<dbReference type="PANTHER" id="PTHR45339">
    <property type="entry name" value="HYBRID SIGNAL TRANSDUCTION HISTIDINE KINASE J"/>
    <property type="match status" value="1"/>
</dbReference>
<dbReference type="InterPro" id="IPR003594">
    <property type="entry name" value="HATPase_dom"/>
</dbReference>
<dbReference type="SMART" id="SM00086">
    <property type="entry name" value="PAC"/>
    <property type="match status" value="3"/>
</dbReference>
<dbReference type="NCBIfam" id="TIGR00229">
    <property type="entry name" value="sensory_box"/>
    <property type="match status" value="3"/>
</dbReference>
<dbReference type="PROSITE" id="PS50894">
    <property type="entry name" value="HPT"/>
    <property type="match status" value="1"/>
</dbReference>
<reference evidence="27 28" key="1">
    <citation type="journal article" date="2016" name="BMC Genomics">
        <title>Combined genomic and structural analyses of a cultured magnetotactic bacterium reveals its niche adaptation to a dynamic environment.</title>
        <authorList>
            <person name="Araujo A.C."/>
            <person name="Morillo V."/>
            <person name="Cypriano J."/>
            <person name="Teixeira L.C."/>
            <person name="Leao P."/>
            <person name="Lyra S."/>
            <person name="Almeida L.G."/>
            <person name="Bazylinski D.A."/>
            <person name="Vasconcellos A.T."/>
            <person name="Abreu F."/>
            <person name="Lins U."/>
        </authorList>
    </citation>
    <scope>NUCLEOTIDE SEQUENCE [LARGE SCALE GENOMIC DNA]</scope>
    <source>
        <strain evidence="27 28">IT-1</strain>
    </source>
</reference>
<dbReference type="Pfam" id="PF00072">
    <property type="entry name" value="Response_reg"/>
    <property type="match status" value="1"/>
</dbReference>
<dbReference type="SUPFAM" id="SSF55781">
    <property type="entry name" value="GAF domain-like"/>
    <property type="match status" value="1"/>
</dbReference>
<feature type="coiled-coil region" evidence="20">
    <location>
        <begin position="446"/>
        <end position="480"/>
    </location>
</feature>
<keyword evidence="13 21" id="KW-0472">Membrane</keyword>
<evidence type="ECO:0000256" key="6">
    <source>
        <dbReference type="ARBA" id="ARBA00022679"/>
    </source>
</evidence>
<dbReference type="EMBL" id="LVJN01000020">
    <property type="protein sequence ID" value="OSM02202.1"/>
    <property type="molecule type" value="Genomic_DNA"/>
</dbReference>
<dbReference type="InterPro" id="IPR011006">
    <property type="entry name" value="CheY-like_superfamily"/>
</dbReference>
<protein>
    <recommendedName>
        <fullName evidence="17">Sensor protein FixL</fullName>
        <ecNumber evidence="3">2.7.13.3</ecNumber>
    </recommendedName>
    <alternativeName>
        <fullName evidence="16">Sensory/regulatory protein RpfC</fullName>
    </alternativeName>
</protein>
<dbReference type="InterPro" id="IPR004358">
    <property type="entry name" value="Sig_transdc_His_kin-like_C"/>
</dbReference>
<comment type="catalytic activity">
    <reaction evidence="1">
        <text>ATP + protein L-histidine = ADP + protein N-phospho-L-histidine.</text>
        <dbReference type="EC" id="2.7.13.3"/>
    </reaction>
</comment>
<dbReference type="InterPro" id="IPR036890">
    <property type="entry name" value="HATPase_C_sf"/>
</dbReference>
<feature type="modified residue" description="4-aspartylphosphate" evidence="19">
    <location>
        <position position="1617"/>
    </location>
</feature>
<dbReference type="PROSITE" id="PS50109">
    <property type="entry name" value="HIS_KIN"/>
    <property type="match status" value="1"/>
</dbReference>
<evidence type="ECO:0000313" key="28">
    <source>
        <dbReference type="Proteomes" id="UP000194003"/>
    </source>
</evidence>
<feature type="transmembrane region" description="Helical" evidence="21">
    <location>
        <begin position="71"/>
        <end position="88"/>
    </location>
</feature>
<dbReference type="Pfam" id="PF02518">
    <property type="entry name" value="HATPase_c"/>
    <property type="match status" value="1"/>
</dbReference>
<evidence type="ECO:0000256" key="4">
    <source>
        <dbReference type="ARBA" id="ARBA00022475"/>
    </source>
</evidence>
<dbReference type="InterPro" id="IPR013655">
    <property type="entry name" value="PAS_fold_3"/>
</dbReference>
<dbReference type="InterPro" id="IPR036097">
    <property type="entry name" value="HisK_dim/P_sf"/>
</dbReference>
<comment type="function">
    <text evidence="14">Putative oxygen sensor; modulates the activity of FixJ, a transcriptional activator of nitrogen fixation fixK gene. FixL probably acts as a kinase that phosphorylates FixJ.</text>
</comment>
<keyword evidence="11 21" id="KW-1133">Transmembrane helix</keyword>
<evidence type="ECO:0000256" key="5">
    <source>
        <dbReference type="ARBA" id="ARBA00022553"/>
    </source>
</evidence>
<evidence type="ECO:0000259" key="25">
    <source>
        <dbReference type="PROSITE" id="PS50113"/>
    </source>
</evidence>
<dbReference type="PROSITE" id="PS50112">
    <property type="entry name" value="PAS"/>
    <property type="match status" value="1"/>
</dbReference>
<dbReference type="InterPro" id="IPR013656">
    <property type="entry name" value="PAS_4"/>
</dbReference>
<evidence type="ECO:0000256" key="17">
    <source>
        <dbReference type="ARBA" id="ARBA00070616"/>
    </source>
</evidence>
<feature type="domain" description="Histidine kinase" evidence="22">
    <location>
        <begin position="1180"/>
        <end position="1401"/>
    </location>
</feature>
<dbReference type="Pfam" id="PF01627">
    <property type="entry name" value="Hpt"/>
    <property type="match status" value="1"/>
</dbReference>
<dbReference type="InterPro" id="IPR005467">
    <property type="entry name" value="His_kinase_dom"/>
</dbReference>
<dbReference type="SUPFAM" id="SSF52172">
    <property type="entry name" value="CheY-like"/>
    <property type="match status" value="2"/>
</dbReference>
<gene>
    <name evidence="27" type="ORF">MAIT1_02305</name>
</gene>
<dbReference type="InterPro" id="IPR000700">
    <property type="entry name" value="PAS-assoc_C"/>
</dbReference>
<keyword evidence="7 21" id="KW-0812">Transmembrane</keyword>
<feature type="transmembrane region" description="Helical" evidence="21">
    <location>
        <begin position="31"/>
        <end position="51"/>
    </location>
</feature>
<comment type="subcellular location">
    <subcellularLocation>
        <location evidence="2">Cell membrane</location>
        <topology evidence="2">Multi-pass membrane protein</topology>
    </subcellularLocation>
</comment>
<dbReference type="Pfam" id="PF08448">
    <property type="entry name" value="PAS_4"/>
    <property type="match status" value="1"/>
</dbReference>
<dbReference type="Pfam" id="PF13426">
    <property type="entry name" value="PAS_9"/>
    <property type="match status" value="2"/>
</dbReference>
<dbReference type="PROSITE" id="PS50110">
    <property type="entry name" value="RESPONSE_REGULATORY"/>
    <property type="match status" value="2"/>
</dbReference>
<dbReference type="CDD" id="cd00082">
    <property type="entry name" value="HisKA"/>
    <property type="match status" value="1"/>
</dbReference>
<dbReference type="CDD" id="cd16922">
    <property type="entry name" value="HATPase_EvgS-ArcB-TorS-like"/>
    <property type="match status" value="1"/>
</dbReference>
<dbReference type="FunFam" id="3.30.565.10:FF:000010">
    <property type="entry name" value="Sensor histidine kinase RcsC"/>
    <property type="match status" value="1"/>
</dbReference>
<comment type="subunit">
    <text evidence="15">At low DSF concentrations, interacts with RpfF.</text>
</comment>
<evidence type="ECO:0000256" key="3">
    <source>
        <dbReference type="ARBA" id="ARBA00012438"/>
    </source>
</evidence>
<dbReference type="GO" id="GO:0005886">
    <property type="term" value="C:plasma membrane"/>
    <property type="evidence" value="ECO:0007669"/>
    <property type="project" value="UniProtKB-SubCell"/>
</dbReference>
<dbReference type="SUPFAM" id="SSF47226">
    <property type="entry name" value="Histidine-containing phosphotransfer domain, HPT domain"/>
    <property type="match status" value="1"/>
</dbReference>
<dbReference type="EC" id="2.7.13.3" evidence="3"/>
<keyword evidence="20" id="KW-0175">Coiled coil</keyword>
<keyword evidence="9 27" id="KW-0418">Kinase</keyword>
<feature type="modified residue" description="4-aspartylphosphate" evidence="19">
    <location>
        <position position="1472"/>
    </location>
</feature>
<dbReference type="SUPFAM" id="SSF55785">
    <property type="entry name" value="PYP-like sensor domain (PAS domain)"/>
    <property type="match status" value="4"/>
</dbReference>
<feature type="domain" description="Response regulatory" evidence="23">
    <location>
        <begin position="1418"/>
        <end position="1540"/>
    </location>
</feature>
<evidence type="ECO:0000256" key="14">
    <source>
        <dbReference type="ARBA" id="ARBA00059827"/>
    </source>
</evidence>
<evidence type="ECO:0000256" key="19">
    <source>
        <dbReference type="PROSITE-ProRule" id="PRU00169"/>
    </source>
</evidence>
<feature type="modified residue" description="Phosphohistidine" evidence="18">
    <location>
        <position position="1767"/>
    </location>
</feature>
<dbReference type="InterPro" id="IPR001789">
    <property type="entry name" value="Sig_transdc_resp-reg_receiver"/>
</dbReference>
<dbReference type="PROSITE" id="PS50113">
    <property type="entry name" value="PAC"/>
    <property type="match status" value="3"/>
</dbReference>
<keyword evidence="10" id="KW-0067">ATP-binding</keyword>
<dbReference type="PANTHER" id="PTHR45339:SF1">
    <property type="entry name" value="HYBRID SIGNAL TRANSDUCTION HISTIDINE KINASE J"/>
    <property type="match status" value="1"/>
</dbReference>
<dbReference type="CDD" id="cd00156">
    <property type="entry name" value="REC"/>
    <property type="match status" value="1"/>
</dbReference>
<dbReference type="Gene3D" id="1.10.287.130">
    <property type="match status" value="1"/>
</dbReference>
<evidence type="ECO:0000259" key="24">
    <source>
        <dbReference type="PROSITE" id="PS50112"/>
    </source>
</evidence>
<evidence type="ECO:0000256" key="13">
    <source>
        <dbReference type="ARBA" id="ARBA00023136"/>
    </source>
</evidence>
<evidence type="ECO:0000256" key="18">
    <source>
        <dbReference type="PROSITE-ProRule" id="PRU00110"/>
    </source>
</evidence>
<dbReference type="InterPro" id="IPR003661">
    <property type="entry name" value="HisK_dim/P_dom"/>
</dbReference>
<dbReference type="GO" id="GO:0005524">
    <property type="term" value="F:ATP binding"/>
    <property type="evidence" value="ECO:0007669"/>
    <property type="project" value="UniProtKB-KW"/>
</dbReference>
<dbReference type="Pfam" id="PF13185">
    <property type="entry name" value="GAF_2"/>
    <property type="match status" value="1"/>
</dbReference>
<dbReference type="FunFam" id="3.30.450.20:FF:000060">
    <property type="entry name" value="Sensor protein FixL"/>
    <property type="match status" value="1"/>
</dbReference>
<dbReference type="InterPro" id="IPR036641">
    <property type="entry name" value="HPT_dom_sf"/>
</dbReference>
<evidence type="ECO:0000259" key="23">
    <source>
        <dbReference type="PROSITE" id="PS50110"/>
    </source>
</evidence>
<evidence type="ECO:0000256" key="9">
    <source>
        <dbReference type="ARBA" id="ARBA00022777"/>
    </source>
</evidence>
<dbReference type="SMART" id="SM00065">
    <property type="entry name" value="GAF"/>
    <property type="match status" value="1"/>
</dbReference>
<evidence type="ECO:0000256" key="1">
    <source>
        <dbReference type="ARBA" id="ARBA00000085"/>
    </source>
</evidence>
<dbReference type="InterPro" id="IPR001610">
    <property type="entry name" value="PAC"/>
</dbReference>
<dbReference type="STRING" id="1434232.MAIT1_02305"/>
<proteinExistence type="predicted"/>
<feature type="domain" description="PAC" evidence="25">
    <location>
        <begin position="1112"/>
        <end position="1162"/>
    </location>
</feature>
<dbReference type="SMART" id="SM00387">
    <property type="entry name" value="HATPase_c"/>
    <property type="match status" value="1"/>
</dbReference>
<evidence type="ECO:0000259" key="26">
    <source>
        <dbReference type="PROSITE" id="PS50894"/>
    </source>
</evidence>
<evidence type="ECO:0000256" key="11">
    <source>
        <dbReference type="ARBA" id="ARBA00022989"/>
    </source>
</evidence>
<evidence type="ECO:0000259" key="22">
    <source>
        <dbReference type="PROSITE" id="PS50109"/>
    </source>
</evidence>
<dbReference type="GO" id="GO:0000155">
    <property type="term" value="F:phosphorelay sensor kinase activity"/>
    <property type="evidence" value="ECO:0007669"/>
    <property type="project" value="InterPro"/>
</dbReference>
<dbReference type="Gene3D" id="3.40.50.2300">
    <property type="match status" value="2"/>
</dbReference>
<feature type="domain" description="PAS" evidence="24">
    <location>
        <begin position="470"/>
        <end position="524"/>
    </location>
</feature>
<name>A0A1Y2K2J9_9PROT</name>
<evidence type="ECO:0000256" key="20">
    <source>
        <dbReference type="SAM" id="Coils"/>
    </source>
</evidence>
<evidence type="ECO:0000256" key="7">
    <source>
        <dbReference type="ARBA" id="ARBA00022692"/>
    </source>
</evidence>
<dbReference type="Pfam" id="PF08447">
    <property type="entry name" value="PAS_3"/>
    <property type="match status" value="1"/>
</dbReference>
<evidence type="ECO:0000256" key="10">
    <source>
        <dbReference type="ARBA" id="ARBA00022840"/>
    </source>
</evidence>
<dbReference type="InterPro" id="IPR008207">
    <property type="entry name" value="Sig_transdc_His_kin_Hpt_dom"/>
</dbReference>
<dbReference type="SMART" id="SM00448">
    <property type="entry name" value="REC"/>
    <property type="match status" value="2"/>
</dbReference>
<feature type="domain" description="Response regulatory" evidence="23">
    <location>
        <begin position="1568"/>
        <end position="1684"/>
    </location>
</feature>
<accession>A0A1Y2K2J9</accession>
<evidence type="ECO:0000256" key="16">
    <source>
        <dbReference type="ARBA" id="ARBA00068150"/>
    </source>
</evidence>
<dbReference type="SUPFAM" id="SSF55874">
    <property type="entry name" value="ATPase domain of HSP90 chaperone/DNA topoisomerase II/histidine kinase"/>
    <property type="match status" value="1"/>
</dbReference>
<keyword evidence="28" id="KW-1185">Reference proteome</keyword>
<keyword evidence="5 19" id="KW-0597">Phosphoprotein</keyword>
<dbReference type="InterPro" id="IPR029016">
    <property type="entry name" value="GAF-like_dom_sf"/>
</dbReference>
<evidence type="ECO:0000256" key="21">
    <source>
        <dbReference type="SAM" id="Phobius"/>
    </source>
</evidence>
<sequence>MAQITNDVLVDFRPPSFQWFHVWIDFIDRGGVLAVAVVAVALLLISAAPLLIRLAPEEWVVRHLGGRRMRIAAVLGSLAAMALVLAMIQQSSFSHREHAVDMAHQNLTHVLRGDLTRLETWVQERLRLMRVFGENSALAGLVSELSLHSHLSPKHLRASPAQGWLRILFDSHEEVLQSRDFAIINRQGVILASRKELEVGELLPGLMRHSKSVKQAFSGLPLAISLLNEKVASNTSMSAEAEHLLERWRAVVLLAPIRDEKGRVIALLARRLAPALDLSRLLEPGRMGDSGESLAVRGDGVMLSQSRFVQSLSGVRSVDGVLVGRINQLLRDPGVDLLAGGKTERVFAQWPLTEAAQQIVAQSRDLTAVLKEDEPQETRINLLTARDYRGRVVICAWMWSERWGLGLLAKIDRDEALGQYYVHQSNLILVAGATLLSALVMMWTAVLLAQSAHKVLQQRREELESRMREGSEALQRVINSVPDGIIVIDDKGMVERFSPAAERIFGYSAEEVIGRNVSLLMAEPFRSQHDGYLARYLTTGRKRALETGGMESVGLRKNGESFPIGLSISEGARADGRYFTGVVRDITEKKASEKALMESSERLDLALKAGNIGYWDVDLMTGDTLVDDRYREMFELAHGDMLTRESWYQTIHPDDLSEVERIGAEYKAGLRSDYEIRYRAITPSGNLKWFVSNGVIVSRDKHGRPERMVGAIRDITAQVRAQEERALAQEKQHALQAQMDAILTNMQNIVLLHHYEKGVVYCNARFADLLSRDLDTVLGETYETLFPGLVGARLATANQTAWRRGAPVDLEIAVEGERHTRYFDIVMFPVSLGGERAPLICCIGAEITRRKQIEQAIMQSNRDLGALSNANEAVLQARTEEELLQTICRILVEFNGKLMVWAGLARDDERKSIDVVAHAGYEEGYLQHSDFSWDAARAEGHGPAGETIRSGCWVLTHDTETDPNFAPWREAARGRGYRSVLGLPMMRQNRAFGVIMVYSAQPDGFEPENIHTLQRLTDNVAHAILALRSEEARSAAEKALQMTQYAVDNAAEGVLWIHPQERSVLYANKAMQEMLGYSAEALAQLAVGDLNPEINDASWDMWMARFQAEGGVELETELVAASGARIPVEVNATLARFEEQEILVAFIKDISSRKESERALLEAKDAAEDAARAKSAFLANMSHEIRTPMNAVIGLSHLALHTQLTPKQHDYVSKIHSSANNLLGIINDILDFSKIEAGRMRIEKAPFELRGVIDQVTGLVAQSAREKALDLLVDIPSHAPQLLSGDALRLQQILLNLANNAVKFTEVGEVTLCVRVDEAGEDHVRLHLSVSDTGIGMEPAQVAQLFQSFSQADVSTTRRYGGTGLGLAISRQLARLMGGEIHVRSQVGEGSVFTLEAEFGLPEQPDEQPVNPLLKKCAALIVDGSESAREILGRMAAPLFARVECVADADAALLRLSRKEQDEEPFDLVIIDWRTPPQGGEALVKRLRADEHLLHKPRVIFVSSDTAERDLNDLDGRQVDGVALKPLTAFSLSESVQALFSSGEIARSAGVAEERHAPSGLPVLTGVRLLVVEDNLVNQQVAKEILTMAGAEVTLAKDGHDGVEKAFSSPFDGILMDIQMPIMDGLEATKQIRSGLKESSPPIIAMTANAMPGDRERYLAAGMSDYISKPVNVIELGEKLRAWIPLVETLYESPLAQRKSPNELDETLIPQQLPGIHVDDGLARLGGNARAYRRLLLLFADRQRDSAVQIEEALTQGRTQQALQLSHGLKGAAGHIGAIELQEAAATLEMGLRHEPESVTAPQVAPIEQLLIQVCQGIDQAFAGLHAQGRPQVRAISSKELARNGRALLAMLEEYNSDAVDLFETMEPLFATCGYQELNQELRLMIGRFDFDQAIAQLKPVLDDLIDEDGESVEEGREPPPEVSE</sequence>
<feature type="domain" description="HPt" evidence="26">
    <location>
        <begin position="1728"/>
        <end position="1828"/>
    </location>
</feature>
<dbReference type="InterPro" id="IPR003018">
    <property type="entry name" value="GAF"/>
</dbReference>
<evidence type="ECO:0000313" key="27">
    <source>
        <dbReference type="EMBL" id="OSM02202.1"/>
    </source>
</evidence>
<dbReference type="Gene3D" id="1.20.120.160">
    <property type="entry name" value="HPT domain"/>
    <property type="match status" value="1"/>
</dbReference>
<dbReference type="Gene3D" id="3.30.450.40">
    <property type="match status" value="1"/>
</dbReference>
<dbReference type="FunFam" id="1.10.287.130:FF:000002">
    <property type="entry name" value="Two-component osmosensing histidine kinase"/>
    <property type="match status" value="1"/>
</dbReference>
<dbReference type="SUPFAM" id="SSF47384">
    <property type="entry name" value="Homodimeric domain of signal transducing histidine kinase"/>
    <property type="match status" value="1"/>
</dbReference>
<dbReference type="InterPro" id="IPR000014">
    <property type="entry name" value="PAS"/>
</dbReference>
<evidence type="ECO:0000256" key="12">
    <source>
        <dbReference type="ARBA" id="ARBA00023012"/>
    </source>
</evidence>
<dbReference type="CDD" id="cd00130">
    <property type="entry name" value="PAS"/>
    <property type="match status" value="3"/>
</dbReference>
<evidence type="ECO:0000256" key="2">
    <source>
        <dbReference type="ARBA" id="ARBA00004651"/>
    </source>
</evidence>
<dbReference type="InterPro" id="IPR035965">
    <property type="entry name" value="PAS-like_dom_sf"/>
</dbReference>
<keyword evidence="12" id="KW-0902">Two-component regulatory system</keyword>
<dbReference type="Proteomes" id="UP000194003">
    <property type="component" value="Unassembled WGS sequence"/>
</dbReference>
<keyword evidence="4" id="KW-1003">Cell membrane</keyword>
<evidence type="ECO:0000256" key="8">
    <source>
        <dbReference type="ARBA" id="ARBA00022741"/>
    </source>
</evidence>
<keyword evidence="8" id="KW-0547">Nucleotide-binding</keyword>
<dbReference type="SMART" id="SM00091">
    <property type="entry name" value="PAS"/>
    <property type="match status" value="4"/>
</dbReference>
<dbReference type="PRINTS" id="PR00344">
    <property type="entry name" value="BCTRLSENSOR"/>
</dbReference>
<dbReference type="Pfam" id="PF00512">
    <property type="entry name" value="HisKA"/>
    <property type="match status" value="1"/>
</dbReference>
<dbReference type="Gene3D" id="3.30.565.10">
    <property type="entry name" value="Histidine kinase-like ATPase, C-terminal domain"/>
    <property type="match status" value="1"/>
</dbReference>
<evidence type="ECO:0000256" key="15">
    <source>
        <dbReference type="ARBA" id="ARBA00064003"/>
    </source>
</evidence>
<feature type="transmembrane region" description="Helical" evidence="21">
    <location>
        <begin position="427"/>
        <end position="449"/>
    </location>
</feature>
<dbReference type="SMART" id="SM00388">
    <property type="entry name" value="HisKA"/>
    <property type="match status" value="1"/>
</dbReference>
<dbReference type="Gene3D" id="3.30.450.20">
    <property type="entry name" value="PAS domain"/>
    <property type="match status" value="4"/>
</dbReference>
<keyword evidence="6" id="KW-0808">Transferase</keyword>
<dbReference type="CDD" id="cd17546">
    <property type="entry name" value="REC_hyHK_CKI1_RcsC-like"/>
    <property type="match status" value="1"/>
</dbReference>